<proteinExistence type="predicted"/>
<reference evidence="1 2" key="1">
    <citation type="submission" date="2020-08" db="EMBL/GenBank/DDBJ databases">
        <title>Genomic Encyclopedia of Type Strains, Phase IV (KMG-IV): sequencing the most valuable type-strain genomes for metagenomic binning, comparative biology and taxonomic classification.</title>
        <authorList>
            <person name="Goeker M."/>
        </authorList>
    </citation>
    <scope>NUCLEOTIDE SEQUENCE [LARGE SCALE GENOMIC DNA]</scope>
    <source>
        <strain evidence="1 2">DSM 106739</strain>
    </source>
</reference>
<comment type="caution">
    <text evidence="1">The sequence shown here is derived from an EMBL/GenBank/DDBJ whole genome shotgun (WGS) entry which is preliminary data.</text>
</comment>
<accession>A0A840BUG4</accession>
<sequence>MWVIFLEAGVALALLLIIVWATWPKKDPARIENKPPGETPRDGQP</sequence>
<keyword evidence="2" id="KW-1185">Reference proteome</keyword>
<dbReference type="RefSeq" id="WP_183636506.1">
    <property type="nucleotide sequence ID" value="NZ_BAABLE010000009.1"/>
</dbReference>
<name>A0A840BUG4_9RHOO</name>
<dbReference type="Proteomes" id="UP000561045">
    <property type="component" value="Unassembled WGS sequence"/>
</dbReference>
<gene>
    <name evidence="1" type="ORF">GGR36_003782</name>
</gene>
<dbReference type="AlphaFoldDB" id="A0A840BUG4"/>
<protein>
    <submittedName>
        <fullName evidence="1">Uncharacterized protein</fullName>
    </submittedName>
</protein>
<evidence type="ECO:0000313" key="2">
    <source>
        <dbReference type="Proteomes" id="UP000561045"/>
    </source>
</evidence>
<evidence type="ECO:0000313" key="1">
    <source>
        <dbReference type="EMBL" id="MBB4014436.1"/>
    </source>
</evidence>
<organism evidence="1 2">
    <name type="scientific">Niveibacterium umoris</name>
    <dbReference type="NCBI Taxonomy" id="1193620"/>
    <lineage>
        <taxon>Bacteria</taxon>
        <taxon>Pseudomonadati</taxon>
        <taxon>Pseudomonadota</taxon>
        <taxon>Betaproteobacteria</taxon>
        <taxon>Rhodocyclales</taxon>
        <taxon>Rhodocyclaceae</taxon>
        <taxon>Niveibacterium</taxon>
    </lineage>
</organism>
<dbReference type="EMBL" id="JACIET010000002">
    <property type="protein sequence ID" value="MBB4014436.1"/>
    <property type="molecule type" value="Genomic_DNA"/>
</dbReference>